<dbReference type="CAZy" id="GH4">
    <property type="family name" value="Glycoside Hydrolase Family 4"/>
</dbReference>
<gene>
    <name evidence="15" type="ORF">CLOBOL_00772</name>
</gene>
<dbReference type="eggNOG" id="COG1486">
    <property type="taxonomic scope" value="Bacteria"/>
</dbReference>
<feature type="binding site" evidence="11">
    <location>
        <position position="224"/>
    </location>
    <ligand>
        <name>Mn(2+)</name>
        <dbReference type="ChEBI" id="CHEBI:29035"/>
    </ligand>
</feature>
<evidence type="ECO:0000256" key="1">
    <source>
        <dbReference type="ARBA" id="ARBA00001936"/>
    </source>
</evidence>
<dbReference type="InterPro" id="IPR053715">
    <property type="entry name" value="GH4_Enzyme_sf"/>
</dbReference>
<evidence type="ECO:0000256" key="9">
    <source>
        <dbReference type="ARBA" id="ARBA00023295"/>
    </source>
</evidence>
<evidence type="ECO:0000256" key="3">
    <source>
        <dbReference type="ARBA" id="ARBA00011881"/>
    </source>
</evidence>
<organism evidence="15 16">
    <name type="scientific">Enterocloster bolteae (strain ATCC BAA-613 / DSM 15670 / CCUG 46953 / JCM 12243 / WAL 16351)</name>
    <name type="common">Clostridium bolteae</name>
    <dbReference type="NCBI Taxonomy" id="411902"/>
    <lineage>
        <taxon>Bacteria</taxon>
        <taxon>Bacillati</taxon>
        <taxon>Bacillota</taxon>
        <taxon>Clostridia</taxon>
        <taxon>Lachnospirales</taxon>
        <taxon>Lachnospiraceae</taxon>
        <taxon>Enterocloster</taxon>
    </lineage>
</organism>
<keyword evidence="8" id="KW-0119">Carbohydrate metabolism</keyword>
<keyword evidence="6 13" id="KW-0520">NAD</keyword>
<dbReference type="GO" id="GO:0005975">
    <property type="term" value="P:carbohydrate metabolic process"/>
    <property type="evidence" value="ECO:0007669"/>
    <property type="project" value="InterPro"/>
</dbReference>
<dbReference type="InterPro" id="IPR036291">
    <property type="entry name" value="NAD(P)-bd_dom_sf"/>
</dbReference>
<evidence type="ECO:0000256" key="11">
    <source>
        <dbReference type="PIRSR" id="PIRSR601088-3"/>
    </source>
</evidence>
<feature type="site" description="Increases basicity of active site Tyr" evidence="12">
    <location>
        <position position="127"/>
    </location>
</feature>
<dbReference type="PRINTS" id="PR00732">
    <property type="entry name" value="GLHYDRLASE4"/>
</dbReference>
<keyword evidence="11" id="KW-0170">Cobalt</keyword>
<dbReference type="EMBL" id="ABCC02000010">
    <property type="protein sequence ID" value="EDP18838.1"/>
    <property type="molecule type" value="Genomic_DNA"/>
</dbReference>
<comment type="subunit">
    <text evidence="3">Homotetramer.</text>
</comment>
<name>A8RIS7_ENTBW</name>
<keyword evidence="11" id="KW-0533">Nickel</keyword>
<keyword evidence="7 11" id="KW-0464">Manganese</keyword>
<evidence type="ECO:0000256" key="7">
    <source>
        <dbReference type="ARBA" id="ARBA00023211"/>
    </source>
</evidence>
<comment type="cofactor">
    <cofactor evidence="1">
        <name>Mn(2+)</name>
        <dbReference type="ChEBI" id="CHEBI:29035"/>
    </cofactor>
</comment>
<comment type="similarity">
    <text evidence="2 13">Belongs to the glycosyl hydrolase 4 family.</text>
</comment>
<evidence type="ECO:0000256" key="12">
    <source>
        <dbReference type="PIRSR" id="PIRSR601088-4"/>
    </source>
</evidence>
<dbReference type="PANTHER" id="PTHR32092:SF2">
    <property type="entry name" value="ALPHA-GALACTURONIDASE"/>
    <property type="match status" value="1"/>
</dbReference>
<dbReference type="GO" id="GO:0046872">
    <property type="term" value="F:metal ion binding"/>
    <property type="evidence" value="ECO:0007669"/>
    <property type="project" value="UniProtKB-KW"/>
</dbReference>
<evidence type="ECO:0000256" key="8">
    <source>
        <dbReference type="ARBA" id="ARBA00023277"/>
    </source>
</evidence>
<evidence type="ECO:0000256" key="13">
    <source>
        <dbReference type="RuleBase" id="RU361152"/>
    </source>
</evidence>
<evidence type="ECO:0000313" key="15">
    <source>
        <dbReference type="EMBL" id="EDP18838.1"/>
    </source>
</evidence>
<dbReference type="Gene3D" id="3.90.1820.10">
    <property type="entry name" value="AglA-like glucosidase"/>
    <property type="match status" value="1"/>
</dbReference>
<dbReference type="SUPFAM" id="SSF56327">
    <property type="entry name" value="LDH C-terminal domain-like"/>
    <property type="match status" value="1"/>
</dbReference>
<proteinExistence type="inferred from homology"/>
<evidence type="ECO:0000256" key="6">
    <source>
        <dbReference type="ARBA" id="ARBA00023027"/>
    </source>
</evidence>
<evidence type="ECO:0000259" key="14">
    <source>
        <dbReference type="Pfam" id="PF11975"/>
    </source>
</evidence>
<protein>
    <recommendedName>
        <fullName evidence="14">Glycosyl hydrolase family 4 C-terminal domain-containing protein</fullName>
    </recommendedName>
</protein>
<dbReference type="PaxDb" id="411902-CLOBOL_00772"/>
<feature type="domain" description="Glycosyl hydrolase family 4 C-terminal" evidence="14">
    <location>
        <begin position="219"/>
        <end position="444"/>
    </location>
</feature>
<evidence type="ECO:0000256" key="5">
    <source>
        <dbReference type="ARBA" id="ARBA00022801"/>
    </source>
</evidence>
<keyword evidence="5 13" id="KW-0378">Hydrolase</keyword>
<keyword evidence="11" id="KW-0408">Iron</keyword>
<dbReference type="InterPro" id="IPR022616">
    <property type="entry name" value="Glyco_hydro_4_C"/>
</dbReference>
<dbReference type="GO" id="GO:0016616">
    <property type="term" value="F:oxidoreductase activity, acting on the CH-OH group of donors, NAD or NADP as acceptor"/>
    <property type="evidence" value="ECO:0007669"/>
    <property type="project" value="InterPro"/>
</dbReference>
<dbReference type="Pfam" id="PF11975">
    <property type="entry name" value="Glyco_hydro_4C"/>
    <property type="match status" value="1"/>
</dbReference>
<evidence type="ECO:0000313" key="16">
    <source>
        <dbReference type="Proteomes" id="UP000005396"/>
    </source>
</evidence>
<feature type="binding site" evidence="11">
    <location>
        <position position="187"/>
    </location>
    <ligand>
        <name>Mn(2+)</name>
        <dbReference type="ChEBI" id="CHEBI:29035"/>
    </ligand>
</feature>
<accession>A8RIS7</accession>
<comment type="cofactor">
    <cofactor evidence="13">
        <name>NAD(+)</name>
        <dbReference type="ChEBI" id="CHEBI:57540"/>
    </cofactor>
    <text evidence="13">Binds 1 NAD(+) per subunit.</text>
</comment>
<evidence type="ECO:0000256" key="2">
    <source>
        <dbReference type="ARBA" id="ARBA00010141"/>
    </source>
</evidence>
<dbReference type="InterPro" id="IPR001088">
    <property type="entry name" value="Glyco_hydro_4"/>
</dbReference>
<dbReference type="SUPFAM" id="SSF51735">
    <property type="entry name" value="NAD(P)-binding Rossmann-fold domains"/>
    <property type="match status" value="1"/>
</dbReference>
<keyword evidence="4 11" id="KW-0479">Metal-binding</keyword>
<dbReference type="InterPro" id="IPR015955">
    <property type="entry name" value="Lactate_DH/Glyco_Ohase_4_C"/>
</dbReference>
<evidence type="ECO:0000256" key="4">
    <source>
        <dbReference type="ARBA" id="ARBA00022723"/>
    </source>
</evidence>
<dbReference type="PANTHER" id="PTHR32092">
    <property type="entry name" value="6-PHOSPHO-BETA-GLUCOSIDASE-RELATED"/>
    <property type="match status" value="1"/>
</dbReference>
<reference evidence="15 16" key="2">
    <citation type="submission" date="2007-09" db="EMBL/GenBank/DDBJ databases">
        <title>Draft genome sequence of Clostridium bolteae (ATCC BAA-613).</title>
        <authorList>
            <person name="Sudarsanam P."/>
            <person name="Ley R."/>
            <person name="Guruge J."/>
            <person name="Turnbaugh P.J."/>
            <person name="Mahowald M."/>
            <person name="Liep D."/>
            <person name="Gordon J."/>
        </authorList>
    </citation>
    <scope>NUCLEOTIDE SEQUENCE [LARGE SCALE GENOMIC DNA]</scope>
    <source>
        <strain evidence="16">ATCC BAA-613 / DSM 15670 / CCUG 46953 / JCM 12243 / WAL 16351</strain>
    </source>
</reference>
<reference evidence="15 16" key="1">
    <citation type="submission" date="2007-08" db="EMBL/GenBank/DDBJ databases">
        <authorList>
            <person name="Fulton L."/>
            <person name="Clifton S."/>
            <person name="Fulton B."/>
            <person name="Xu J."/>
            <person name="Minx P."/>
            <person name="Pepin K.H."/>
            <person name="Johnson M."/>
            <person name="Thiruvilangam P."/>
            <person name="Bhonagiri V."/>
            <person name="Nash W.E."/>
            <person name="Mardis E.R."/>
            <person name="Wilson R.K."/>
        </authorList>
    </citation>
    <scope>NUCLEOTIDE SEQUENCE [LARGE SCALE GENOMIC DNA]</scope>
    <source>
        <strain evidence="16">ATCC BAA-613 / DSM 15670 / CCUG 46953 / JCM 12243 / WAL 16351</strain>
    </source>
</reference>
<keyword evidence="9 13" id="KW-0326">Glycosidase</keyword>
<dbReference type="AlphaFoldDB" id="A8RIS7"/>
<dbReference type="Pfam" id="PF02056">
    <property type="entry name" value="Glyco_hydro_4"/>
    <property type="match status" value="1"/>
</dbReference>
<sequence length="474" mass="53926">MKEREVFEMIYENDVVRDVQIAYIGGGSRGWARTFMTDLAMEPRMRGTIRLYDIDTEAAKANETIGNHLSQRKETVGKWIYRTCMSMEEALTGADFIVISILPGTFDEMAVDVHMPERLGICQSVGDTAGPGGMIRALRTIPIYVEFAEAIRQYAPDAWVINYTNPMSLCVKTLYHVFPQIKAFGCCHEVFGTQKVLKGIAEDVLGLKHIDRKDIQVNVLGINHFTWFDYASYKGIDLFPMYRKYVDEHFEEGYAERDTNWANACFACAHRVKFDLFRRYGLIAAAGDRHLAEFMPGNEYLKDPETVEKWKFALTSVDWRKEDLENRLEKSRRLLNGEEEINLEPSGEEGILLIKALCGLERVVSNVNIPNTGLQIGNLPAKAVVETNAVFERNAIRPILAGPLPECVRELIMPAVENHEAILEAALTCNEELVVRAFMNDPQVKGRKCKEQDIRQLVRDMLDGTKKYLPKGWK</sequence>
<dbReference type="HOGENOM" id="CLU_045951_1_1_9"/>
<dbReference type="GO" id="GO:0004553">
    <property type="term" value="F:hydrolase activity, hydrolyzing O-glycosyl compounds"/>
    <property type="evidence" value="ECO:0007669"/>
    <property type="project" value="InterPro"/>
</dbReference>
<evidence type="ECO:0000256" key="10">
    <source>
        <dbReference type="PIRSR" id="PIRSR601088-2"/>
    </source>
</evidence>
<feature type="binding site" evidence="10">
    <location>
        <position position="165"/>
    </location>
    <ligand>
        <name>substrate</name>
    </ligand>
</feature>
<dbReference type="Proteomes" id="UP000005396">
    <property type="component" value="Unassembled WGS sequence"/>
</dbReference>
<comment type="caution">
    <text evidence="15">The sequence shown here is derived from an EMBL/GenBank/DDBJ whole genome shotgun (WGS) entry which is preliminary data.</text>
</comment>